<evidence type="ECO:0000256" key="1">
    <source>
        <dbReference type="SAM" id="MobiDB-lite"/>
    </source>
</evidence>
<proteinExistence type="predicted"/>
<protein>
    <submittedName>
        <fullName evidence="2">Uncharacterized protein</fullName>
    </submittedName>
</protein>
<organism evidence="2 3">
    <name type="scientific">Phytophthora sojae (strain P6497)</name>
    <name type="common">Soybean stem and root rot agent</name>
    <name type="synonym">Phytophthora megasperma f. sp. glycines</name>
    <dbReference type="NCBI Taxonomy" id="1094619"/>
    <lineage>
        <taxon>Eukaryota</taxon>
        <taxon>Sar</taxon>
        <taxon>Stramenopiles</taxon>
        <taxon>Oomycota</taxon>
        <taxon>Peronosporomycetes</taxon>
        <taxon>Peronosporales</taxon>
        <taxon>Peronosporaceae</taxon>
        <taxon>Phytophthora</taxon>
    </lineage>
</organism>
<dbReference type="InParanoid" id="G4ZVF0"/>
<name>G4ZVF0_PHYSP</name>
<feature type="region of interest" description="Disordered" evidence="1">
    <location>
        <begin position="103"/>
        <end position="127"/>
    </location>
</feature>
<feature type="compositionally biased region" description="Basic residues" evidence="1">
    <location>
        <begin position="114"/>
        <end position="126"/>
    </location>
</feature>
<feature type="region of interest" description="Disordered" evidence="1">
    <location>
        <begin position="205"/>
        <end position="233"/>
    </location>
</feature>
<evidence type="ECO:0000313" key="3">
    <source>
        <dbReference type="Proteomes" id="UP000002640"/>
    </source>
</evidence>
<evidence type="ECO:0000313" key="2">
    <source>
        <dbReference type="EMBL" id="EGZ11468.1"/>
    </source>
</evidence>
<keyword evidence="3" id="KW-1185">Reference proteome</keyword>
<reference evidence="2 3" key="1">
    <citation type="journal article" date="2006" name="Science">
        <title>Phytophthora genome sequences uncover evolutionary origins and mechanisms of pathogenesis.</title>
        <authorList>
            <person name="Tyler B.M."/>
            <person name="Tripathy S."/>
            <person name="Zhang X."/>
            <person name="Dehal P."/>
            <person name="Jiang R.H."/>
            <person name="Aerts A."/>
            <person name="Arredondo F.D."/>
            <person name="Baxter L."/>
            <person name="Bensasson D."/>
            <person name="Beynon J.L."/>
            <person name="Chapman J."/>
            <person name="Damasceno C.M."/>
            <person name="Dorrance A.E."/>
            <person name="Dou D."/>
            <person name="Dickerman A.W."/>
            <person name="Dubchak I.L."/>
            <person name="Garbelotto M."/>
            <person name="Gijzen M."/>
            <person name="Gordon S.G."/>
            <person name="Govers F."/>
            <person name="Grunwald N.J."/>
            <person name="Huang W."/>
            <person name="Ivors K.L."/>
            <person name="Jones R.W."/>
            <person name="Kamoun S."/>
            <person name="Krampis K."/>
            <person name="Lamour K.H."/>
            <person name="Lee M.K."/>
            <person name="McDonald W.H."/>
            <person name="Medina M."/>
            <person name="Meijer H.J."/>
            <person name="Nordberg E.K."/>
            <person name="Maclean D.J."/>
            <person name="Ospina-Giraldo M.D."/>
            <person name="Morris P.F."/>
            <person name="Phuntumart V."/>
            <person name="Putnam N.H."/>
            <person name="Rash S."/>
            <person name="Rose J.K."/>
            <person name="Sakihama Y."/>
            <person name="Salamov A.A."/>
            <person name="Savidor A."/>
            <person name="Scheuring C.F."/>
            <person name="Smith B.M."/>
            <person name="Sobral B.W."/>
            <person name="Terry A."/>
            <person name="Torto-Alalibo T.A."/>
            <person name="Win J."/>
            <person name="Xu Z."/>
            <person name="Zhang H."/>
            <person name="Grigoriev I.V."/>
            <person name="Rokhsar D.S."/>
            <person name="Boore J.L."/>
        </authorList>
    </citation>
    <scope>NUCLEOTIDE SEQUENCE [LARGE SCALE GENOMIC DNA]</scope>
    <source>
        <strain evidence="2 3">P6497</strain>
    </source>
</reference>
<dbReference type="KEGG" id="psoj:PHYSODRAFT_303524"/>
<gene>
    <name evidence="2" type="ORF">PHYSODRAFT_303524</name>
</gene>
<accession>G4ZVF0</accession>
<dbReference type="AlphaFoldDB" id="G4ZVF0"/>
<dbReference type="RefSeq" id="XP_009531801.1">
    <property type="nucleotide sequence ID" value="XM_009533506.1"/>
</dbReference>
<sequence length="315" mass="35307">MAAFLGPDVMSWYRECKASTFIEIPGITKRWFYQQNIRADTNSYIRRNFPVSQQDTIEHVQLQRYPQAKSNSPVSRSAKRYCQMARTVTSSQDAAAAQMGLHKPGQHRPAASRARSHQTVRRKGTGAKKLGFSGGWCPADKGCTTENHTAEPQSLSATQHSFAYERDDALLSRQEKSFIVPETQDLLLGMPSLVEANPLIDWSKRVISPRSSPKGDQRAKSPPGLARPAQQALPFKPCVPRQRARLIAGQRSLRIQYHSEDLAPLQVYLRHGHDGNQDRAQIVRSRDIPKLLGEEVRELCLFISSDTASSKTDDT</sequence>
<dbReference type="EMBL" id="JH159157">
    <property type="protein sequence ID" value="EGZ11468.1"/>
    <property type="molecule type" value="Genomic_DNA"/>
</dbReference>
<dbReference type="GeneID" id="20642299"/>
<dbReference type="Proteomes" id="UP000002640">
    <property type="component" value="Unassembled WGS sequence"/>
</dbReference>